<feature type="region of interest" description="Disordered" evidence="1">
    <location>
        <begin position="1"/>
        <end position="23"/>
    </location>
</feature>
<evidence type="ECO:0000256" key="1">
    <source>
        <dbReference type="SAM" id="MobiDB-lite"/>
    </source>
</evidence>
<dbReference type="Proteomes" id="UP001437256">
    <property type="component" value="Unassembled WGS sequence"/>
</dbReference>
<reference evidence="2 3" key="1">
    <citation type="submission" date="2024-05" db="EMBL/GenBank/DDBJ databases">
        <title>A draft genome resource for the thread blight pathogen Marasmius tenuissimus strain MS-2.</title>
        <authorList>
            <person name="Yulfo-Soto G.E."/>
            <person name="Baruah I.K."/>
            <person name="Amoako-Attah I."/>
            <person name="Bukari Y."/>
            <person name="Meinhardt L.W."/>
            <person name="Bailey B.A."/>
            <person name="Cohen S.P."/>
        </authorList>
    </citation>
    <scope>NUCLEOTIDE SEQUENCE [LARGE SCALE GENOMIC DNA]</scope>
    <source>
        <strain evidence="2 3">MS-2</strain>
    </source>
</reference>
<protein>
    <submittedName>
        <fullName evidence="2">Uncharacterized protein</fullName>
    </submittedName>
</protein>
<evidence type="ECO:0000313" key="3">
    <source>
        <dbReference type="Proteomes" id="UP001437256"/>
    </source>
</evidence>
<proteinExistence type="predicted"/>
<sequence>MPRPKLYTTKSQRRAANREKNKRFYDRHHTEILASKKRKGVEHRIAQEKLEIRQRVRRREKRNRARQNTGHDEGVPTTPTSTYPTIDIEKTLEDQLKNLKVQYTSRVQPGPRQFLDNLCEPALQWRQSARGSVMTRTLAESPVAEAGKPMLLLADNYESVVEEYLYSTRNRKGRDWDEKRQGFRAVKDAILKLVEVLTSMHELLHMDDYSPDMDDMKDLYVYKYDYILKICMNSDSSLSNVNQIRLGLVKKRRSALEETDIHCLTIDFVSSRSLRIKRQKEVDLDPDDYPPDEVLEKGWEMDMEWYTTYYKTLKIALQREVNNDVEQYFERLYREFVQWKTARRPSVSPTVHPRAVFSSLMSTTEAISFKILSTVGYTALHRQYSDLSTVARELYGCVTSLDDALDEEDAIDEDTVGQLRTVKERYTMRGYRFHNPTVTRVYEQAGL</sequence>
<organism evidence="2 3">
    <name type="scientific">Marasmius tenuissimus</name>
    <dbReference type="NCBI Taxonomy" id="585030"/>
    <lineage>
        <taxon>Eukaryota</taxon>
        <taxon>Fungi</taxon>
        <taxon>Dikarya</taxon>
        <taxon>Basidiomycota</taxon>
        <taxon>Agaricomycotina</taxon>
        <taxon>Agaricomycetes</taxon>
        <taxon>Agaricomycetidae</taxon>
        <taxon>Agaricales</taxon>
        <taxon>Marasmiineae</taxon>
        <taxon>Marasmiaceae</taxon>
        <taxon>Marasmius</taxon>
    </lineage>
</organism>
<comment type="caution">
    <text evidence="2">The sequence shown here is derived from an EMBL/GenBank/DDBJ whole genome shotgun (WGS) entry which is preliminary data.</text>
</comment>
<evidence type="ECO:0000313" key="2">
    <source>
        <dbReference type="EMBL" id="KAL0058497.1"/>
    </source>
</evidence>
<keyword evidence="3" id="KW-1185">Reference proteome</keyword>
<feature type="region of interest" description="Disordered" evidence="1">
    <location>
        <begin position="55"/>
        <end position="84"/>
    </location>
</feature>
<gene>
    <name evidence="2" type="ORF">AAF712_014814</name>
</gene>
<accession>A0ABR2ZDF4</accession>
<dbReference type="EMBL" id="JBBXMP010000306">
    <property type="protein sequence ID" value="KAL0058497.1"/>
    <property type="molecule type" value="Genomic_DNA"/>
</dbReference>
<name>A0ABR2ZDF4_9AGAR</name>
<feature type="compositionally biased region" description="Basic residues" evidence="1">
    <location>
        <begin position="55"/>
        <end position="65"/>
    </location>
</feature>